<dbReference type="SMART" id="SM01043">
    <property type="entry name" value="BTAD"/>
    <property type="match status" value="1"/>
</dbReference>
<dbReference type="InterPro" id="IPR019734">
    <property type="entry name" value="TPR_rpt"/>
</dbReference>
<comment type="caution">
    <text evidence="4">The sequence shown here is derived from an EMBL/GenBank/DDBJ whole genome shotgun (WGS) entry which is preliminary data.</text>
</comment>
<dbReference type="InterPro" id="IPR001054">
    <property type="entry name" value="A/G_cyclase"/>
</dbReference>
<dbReference type="Pfam" id="PF03704">
    <property type="entry name" value="BTAD"/>
    <property type="match status" value="1"/>
</dbReference>
<dbReference type="EMBL" id="JBEWSZ010000004">
    <property type="protein sequence ID" value="MET2831508.1"/>
    <property type="molecule type" value="Genomic_DNA"/>
</dbReference>
<dbReference type="PANTHER" id="PTHR16305">
    <property type="entry name" value="TESTICULAR SOLUBLE ADENYLYL CYCLASE"/>
    <property type="match status" value="1"/>
</dbReference>
<feature type="domain" description="Guanylate cyclase" evidence="3">
    <location>
        <begin position="293"/>
        <end position="422"/>
    </location>
</feature>
<dbReference type="Pfam" id="PF13191">
    <property type="entry name" value="AAA_16"/>
    <property type="match status" value="1"/>
</dbReference>
<sequence length="1322" mass="143891">MQLTRFGLSLFGRFELTTREGVVHLRSRKLAGLLSYLACTAPRPQPREKLANLLWGSHFETQARQNLRHALFRLRRILGQNALISSDDDVSLAPGVIDCDVVRFEALIGEGSRAALNAAADLYRGSLLTDLNIEEDAWSDWRVSSRERLERLALDVMISHGQHALHSGNPQTALETAGRAIAVNGLREDAHRLMVEALAATGRKAEALKHYQDLVGLLRRELNTEPDAATQSLVAEIRGAKPPGMSRTIGDPHLDLSGAFERETAVKTGSAQDDGASTRVAMRSSALEQRQLTIMACGLIGSTALSASHDPEDVYDLIATFHQMVADIAERFGGFVAQYQGNGVAVYFGYPAAHEHDTERAVHAGLALLDSIGKLKAAPSARIQASVGIATGLVVVGEKPGTGDAPRQVAIGETPDLALRLQATAAPGEVVIAASTRRLVGPMFDHSALPDIEMKGLPQLMAAWRVHGEALGVSRFDARRGAALSPFVGRQEEIELLQRRWDQARAGEGRVVVLSGEPGIGKSRIAETLLARLDGERHARLRYFCSPHHAHSALYPFIAQIEQDAGFEPGSSAGARLDRLEALLKPTTTNLPRDVTVIAELLGVPMDGRYPALTINPQQKREMTLNALLDRLGGAASQGPILIVFEDAHWIDPTSLDLIERIVTRATNLPLLLLVTLRPEVQLNWIGQPHVTMLPLSRLGQRDSAGIIGGITRNKPLPHDVVEQILSRTDGVPLFIEELTHVLLENGLLRETPDGYVLDGPLPPLAIPTTLQASLVARLDLLGSARDVAMIGAASGREFSHELIAAVSALGAIDLDAALARLTASGLISRRGTPPDASYAFKHALVQEAAYVTMLKSRRRQLHAGIAKTLVSLFPALIESQPETVAHHFTEAGLASEAIGYWVKAGRLAQARWANREAAIFFERALHVLETLPETRETLEQAIDLRFDLKTSLFPLGQFQRIVSYLREAEGLARRLDDPARLCLFYVHMCQTLNLSGNPKDAVAFGRDAQVLAQSFKDVPLQVAAALFLGLACFSTLDYRQAERHFLDVLEMLGEELSLEQFFLAGFPAVSARAFLTRIYADQGKFEHGIAHGEEGIRLAEVVDHPYSLAIASWCLADLLASRGDLSRAVGLLERGLAVAREWNLPFLVAGNSGSLGHAYTLLGRAADGLPLLQQALGVFEKMGHRLAQSLFLVSLGATYMRAGRPADALELAGQALTLARESSQRSGEASALHLLGEASLRDGSTEHAEGHYREALALAMELEMRPLAAHCHHGLAKLYLRASQPDRAREQLIVATTMYREMNMRFWLEQANTEMHPLAMQ</sequence>
<evidence type="ECO:0000256" key="1">
    <source>
        <dbReference type="ARBA" id="ARBA00022741"/>
    </source>
</evidence>
<dbReference type="InterPro" id="IPR027417">
    <property type="entry name" value="P-loop_NTPase"/>
</dbReference>
<dbReference type="SUPFAM" id="SSF46894">
    <property type="entry name" value="C-terminal effector domain of the bipartite response regulators"/>
    <property type="match status" value="1"/>
</dbReference>
<keyword evidence="2" id="KW-0067">ATP-binding</keyword>
<accession>A0ABV2DQ20</accession>
<dbReference type="SMART" id="SM00028">
    <property type="entry name" value="TPR"/>
    <property type="match status" value="8"/>
</dbReference>
<dbReference type="InterPro" id="IPR011990">
    <property type="entry name" value="TPR-like_helical_dom_sf"/>
</dbReference>
<dbReference type="SUPFAM" id="SSF48452">
    <property type="entry name" value="TPR-like"/>
    <property type="match status" value="4"/>
</dbReference>
<dbReference type="Proteomes" id="UP001548832">
    <property type="component" value="Unassembled WGS sequence"/>
</dbReference>
<organism evidence="4 5">
    <name type="scientific">Mesorhizobium shangrilense</name>
    <dbReference type="NCBI Taxonomy" id="460060"/>
    <lineage>
        <taxon>Bacteria</taxon>
        <taxon>Pseudomonadati</taxon>
        <taxon>Pseudomonadota</taxon>
        <taxon>Alphaproteobacteria</taxon>
        <taxon>Hyphomicrobiales</taxon>
        <taxon>Phyllobacteriaceae</taxon>
        <taxon>Mesorhizobium</taxon>
    </lineage>
</organism>
<evidence type="ECO:0000259" key="3">
    <source>
        <dbReference type="PROSITE" id="PS50125"/>
    </source>
</evidence>
<dbReference type="Pfam" id="PF00211">
    <property type="entry name" value="Guanylate_cyc"/>
    <property type="match status" value="1"/>
</dbReference>
<dbReference type="Gene3D" id="1.10.10.10">
    <property type="entry name" value="Winged helix-like DNA-binding domain superfamily/Winged helix DNA-binding domain"/>
    <property type="match status" value="1"/>
</dbReference>
<dbReference type="SUPFAM" id="SSF55073">
    <property type="entry name" value="Nucleotide cyclase"/>
    <property type="match status" value="1"/>
</dbReference>
<dbReference type="PANTHER" id="PTHR16305:SF28">
    <property type="entry name" value="GUANYLATE CYCLASE DOMAIN-CONTAINING PROTEIN"/>
    <property type="match status" value="1"/>
</dbReference>
<dbReference type="InterPro" id="IPR029787">
    <property type="entry name" value="Nucleotide_cyclase"/>
</dbReference>
<dbReference type="Gene3D" id="3.40.50.300">
    <property type="entry name" value="P-loop containing nucleotide triphosphate hydrolases"/>
    <property type="match status" value="1"/>
</dbReference>
<keyword evidence="5" id="KW-1185">Reference proteome</keyword>
<dbReference type="Gene3D" id="3.30.70.1230">
    <property type="entry name" value="Nucleotide cyclase"/>
    <property type="match status" value="1"/>
</dbReference>
<dbReference type="PROSITE" id="PS50125">
    <property type="entry name" value="GUANYLATE_CYCLASE_2"/>
    <property type="match status" value="1"/>
</dbReference>
<dbReference type="Gene3D" id="1.25.40.10">
    <property type="entry name" value="Tetratricopeptide repeat domain"/>
    <property type="match status" value="3"/>
</dbReference>
<dbReference type="RefSeq" id="WP_354463621.1">
    <property type="nucleotide sequence ID" value="NZ_JBEWSZ010000004.1"/>
</dbReference>
<dbReference type="InterPro" id="IPR036388">
    <property type="entry name" value="WH-like_DNA-bd_sf"/>
</dbReference>
<evidence type="ECO:0000256" key="2">
    <source>
        <dbReference type="ARBA" id="ARBA00022840"/>
    </source>
</evidence>
<reference evidence="4 5" key="1">
    <citation type="submission" date="2024-06" db="EMBL/GenBank/DDBJ databases">
        <authorList>
            <person name="Kim D.-U."/>
        </authorList>
    </citation>
    <scope>NUCLEOTIDE SEQUENCE [LARGE SCALE GENOMIC DNA]</scope>
    <source>
        <strain evidence="4 5">KACC15460</strain>
    </source>
</reference>
<dbReference type="InterPro" id="IPR016032">
    <property type="entry name" value="Sig_transdc_resp-reg_C-effctor"/>
</dbReference>
<dbReference type="Pfam" id="PF13374">
    <property type="entry name" value="TPR_10"/>
    <property type="match status" value="1"/>
</dbReference>
<dbReference type="SUPFAM" id="SSF52540">
    <property type="entry name" value="P-loop containing nucleoside triphosphate hydrolases"/>
    <property type="match status" value="1"/>
</dbReference>
<protein>
    <submittedName>
        <fullName evidence="4">AAA family ATPase</fullName>
    </submittedName>
</protein>
<keyword evidence="1" id="KW-0547">Nucleotide-binding</keyword>
<dbReference type="InterPro" id="IPR041664">
    <property type="entry name" value="AAA_16"/>
</dbReference>
<dbReference type="CDD" id="cd07302">
    <property type="entry name" value="CHD"/>
    <property type="match status" value="1"/>
</dbReference>
<gene>
    <name evidence="4" type="ORF">ABVQ20_31635</name>
</gene>
<dbReference type="SMART" id="SM00044">
    <property type="entry name" value="CYCc"/>
    <property type="match status" value="1"/>
</dbReference>
<dbReference type="InterPro" id="IPR005158">
    <property type="entry name" value="BTAD"/>
</dbReference>
<evidence type="ECO:0000313" key="5">
    <source>
        <dbReference type="Proteomes" id="UP001548832"/>
    </source>
</evidence>
<evidence type="ECO:0000313" key="4">
    <source>
        <dbReference type="EMBL" id="MET2831508.1"/>
    </source>
</evidence>
<name>A0ABV2DQ20_9HYPH</name>
<proteinExistence type="predicted"/>